<name>A0ABM9PHC7_9FLAO</name>
<dbReference type="Proteomes" id="UP001497602">
    <property type="component" value="Unassembled WGS sequence"/>
</dbReference>
<dbReference type="InterPro" id="IPR052550">
    <property type="entry name" value="Pyrimidine_5'-ntase_YjjG"/>
</dbReference>
<dbReference type="InterPro" id="IPR036412">
    <property type="entry name" value="HAD-like_sf"/>
</dbReference>
<dbReference type="InterPro" id="IPR006439">
    <property type="entry name" value="HAD-SF_hydro_IA"/>
</dbReference>
<dbReference type="InterPro" id="IPR023198">
    <property type="entry name" value="PGP-like_dom2"/>
</dbReference>
<dbReference type="SFLD" id="SFLDG01135">
    <property type="entry name" value="C1.5.6:_HAD__Beta-PGM__Phospha"/>
    <property type="match status" value="1"/>
</dbReference>
<evidence type="ECO:0000313" key="2">
    <source>
        <dbReference type="Proteomes" id="UP001497602"/>
    </source>
</evidence>
<dbReference type="InterPro" id="IPR041492">
    <property type="entry name" value="HAD_2"/>
</dbReference>
<proteinExistence type="predicted"/>
<dbReference type="InterPro" id="IPR023214">
    <property type="entry name" value="HAD_sf"/>
</dbReference>
<dbReference type="InterPro" id="IPR011951">
    <property type="entry name" value="HAD-SF_hydro_IA_YjjG/PynA"/>
</dbReference>
<keyword evidence="2" id="KW-1185">Reference proteome</keyword>
<sequence length="225" mass="26440">MTNIKHLFFDLDHTLWDFEKNSELTFKQIFQEQNLSLDFKKFIKVYSPINLNYWRLYRDDKISKETLRYKRLKETFDALEYVISDKLIEKISEDYINYLPNFNNLLHGTVEMLEYLKKEYQLHIITNGFEEVQRLKMEKSGIANYFNIVVTSESVGVKKPNPRVFEYALTEAKAQPEESIMIGDSYEADIMGALNMGMLAIHLTEEKSSNGIATISSLTELKQYL</sequence>
<dbReference type="PANTHER" id="PTHR47478">
    <property type="match status" value="1"/>
</dbReference>
<keyword evidence="1" id="KW-0378">Hydrolase</keyword>
<dbReference type="Gene3D" id="1.10.150.240">
    <property type="entry name" value="Putative phosphatase, domain 2"/>
    <property type="match status" value="1"/>
</dbReference>
<dbReference type="EMBL" id="CAXJRC010000003">
    <property type="protein sequence ID" value="CAL2105008.1"/>
    <property type="molecule type" value="Genomic_DNA"/>
</dbReference>
<dbReference type="Gene3D" id="3.40.50.1000">
    <property type="entry name" value="HAD superfamily/HAD-like"/>
    <property type="match status" value="1"/>
</dbReference>
<accession>A0ABM9PHC7</accession>
<dbReference type="PRINTS" id="PR00413">
    <property type="entry name" value="HADHALOGNASE"/>
</dbReference>
<evidence type="ECO:0000313" key="1">
    <source>
        <dbReference type="EMBL" id="CAL2105008.1"/>
    </source>
</evidence>
<organism evidence="1 2">
    <name type="scientific">Tenacibaculum vairaonense</name>
    <dbReference type="NCBI Taxonomy" id="3137860"/>
    <lineage>
        <taxon>Bacteria</taxon>
        <taxon>Pseudomonadati</taxon>
        <taxon>Bacteroidota</taxon>
        <taxon>Flavobacteriia</taxon>
        <taxon>Flavobacteriales</taxon>
        <taxon>Flavobacteriaceae</taxon>
        <taxon>Tenacibaculum</taxon>
    </lineage>
</organism>
<dbReference type="SFLD" id="SFLDG01129">
    <property type="entry name" value="C1.5:_HAD__Beta-PGM__Phosphata"/>
    <property type="match status" value="1"/>
</dbReference>
<dbReference type="SFLD" id="SFLDS00003">
    <property type="entry name" value="Haloacid_Dehalogenase"/>
    <property type="match status" value="1"/>
</dbReference>
<dbReference type="GO" id="GO:0016787">
    <property type="term" value="F:hydrolase activity"/>
    <property type="evidence" value="ECO:0007669"/>
    <property type="project" value="UniProtKB-KW"/>
</dbReference>
<reference evidence="1 2" key="1">
    <citation type="submission" date="2024-05" db="EMBL/GenBank/DDBJ databases">
        <authorList>
            <person name="Duchaud E."/>
        </authorList>
    </citation>
    <scope>NUCLEOTIDE SEQUENCE [LARGE SCALE GENOMIC DNA]</scope>
    <source>
        <strain evidence="1">Ena-SAMPLE-TAB-13-05-2024-13:56:06:370-140305</strain>
    </source>
</reference>
<dbReference type="RefSeq" id="WP_348705842.1">
    <property type="nucleotide sequence ID" value="NZ_CAXIYA010000036.1"/>
</dbReference>
<comment type="caution">
    <text evidence="1">The sequence shown here is derived from an EMBL/GenBank/DDBJ whole genome shotgun (WGS) entry which is preliminary data.</text>
</comment>
<dbReference type="NCBIfam" id="TIGR01549">
    <property type="entry name" value="HAD-SF-IA-v1"/>
    <property type="match status" value="1"/>
</dbReference>
<gene>
    <name evidence="1" type="ORF">T190115A13A_120003</name>
</gene>
<dbReference type="NCBIfam" id="TIGR02254">
    <property type="entry name" value="YjjG_YfnB"/>
    <property type="match status" value="1"/>
</dbReference>
<dbReference type="PANTHER" id="PTHR47478:SF1">
    <property type="entry name" value="PYRIMIDINE 5'-NUCLEOTIDASE YJJG"/>
    <property type="match status" value="1"/>
</dbReference>
<dbReference type="SUPFAM" id="SSF56784">
    <property type="entry name" value="HAD-like"/>
    <property type="match status" value="1"/>
</dbReference>
<protein>
    <submittedName>
        <fullName evidence="1">Hydrolase of the HAD superfamily</fullName>
    </submittedName>
</protein>
<dbReference type="Pfam" id="PF13419">
    <property type="entry name" value="HAD_2"/>
    <property type="match status" value="1"/>
</dbReference>